<dbReference type="InterPro" id="IPR047930">
    <property type="entry name" value="Transpos_IS6"/>
</dbReference>
<evidence type="ECO:0000313" key="5">
    <source>
        <dbReference type="EMBL" id="MBL6082575.1"/>
    </source>
</evidence>
<evidence type="ECO:0000256" key="1">
    <source>
        <dbReference type="ARBA" id="ARBA00022578"/>
    </source>
</evidence>
<feature type="domain" description="DDE" evidence="4">
    <location>
        <begin position="114"/>
        <end position="243"/>
    </location>
</feature>
<evidence type="ECO:0000313" key="6">
    <source>
        <dbReference type="Proteomes" id="UP000660885"/>
    </source>
</evidence>
<dbReference type="SUPFAM" id="SSF53098">
    <property type="entry name" value="Ribonuclease H-like"/>
    <property type="match status" value="1"/>
</dbReference>
<keyword evidence="2" id="KW-0238">DNA-binding</keyword>
<dbReference type="Pfam" id="PF13610">
    <property type="entry name" value="DDE_Tnp_IS240"/>
    <property type="match status" value="1"/>
</dbReference>
<dbReference type="PANTHER" id="PTHR35528">
    <property type="entry name" value="BLL1675 PROTEIN"/>
    <property type="match status" value="1"/>
</dbReference>
<comment type="caution">
    <text evidence="5">The sequence shown here is derived from an EMBL/GenBank/DDBJ whole genome shotgun (WGS) entry which is preliminary data.</text>
</comment>
<keyword evidence="3" id="KW-0233">DNA recombination</keyword>
<dbReference type="EMBL" id="JAETWB010000083">
    <property type="protein sequence ID" value="MBL6082575.1"/>
    <property type="molecule type" value="Genomic_DNA"/>
</dbReference>
<gene>
    <name evidence="5" type="ORF">JMJ56_31920</name>
</gene>
<dbReference type="InterPro" id="IPR032874">
    <property type="entry name" value="DDE_dom"/>
</dbReference>
<evidence type="ECO:0000256" key="3">
    <source>
        <dbReference type="ARBA" id="ARBA00023172"/>
    </source>
</evidence>
<name>A0ABS1UDI9_9PROT</name>
<protein>
    <submittedName>
        <fullName evidence="5">IS6 family transposase</fullName>
    </submittedName>
</protein>
<dbReference type="RefSeq" id="WP_202835909.1">
    <property type="nucleotide sequence ID" value="NZ_JAETWB010000083.1"/>
</dbReference>
<organism evidence="5 6">
    <name type="scientific">Belnapia arida</name>
    <dbReference type="NCBI Taxonomy" id="2804533"/>
    <lineage>
        <taxon>Bacteria</taxon>
        <taxon>Pseudomonadati</taxon>
        <taxon>Pseudomonadota</taxon>
        <taxon>Alphaproteobacteria</taxon>
        <taxon>Acetobacterales</taxon>
        <taxon>Roseomonadaceae</taxon>
        <taxon>Belnapia</taxon>
    </lineage>
</organism>
<dbReference type="InterPro" id="IPR012337">
    <property type="entry name" value="RNaseH-like_sf"/>
</dbReference>
<dbReference type="PANTHER" id="PTHR35528:SF3">
    <property type="entry name" value="BLL1675 PROTEIN"/>
    <property type="match status" value="1"/>
</dbReference>
<dbReference type="InterPro" id="IPR052183">
    <property type="entry name" value="IS_Transposase"/>
</dbReference>
<dbReference type="Proteomes" id="UP000660885">
    <property type="component" value="Unassembled WGS sequence"/>
</dbReference>
<evidence type="ECO:0000256" key="2">
    <source>
        <dbReference type="ARBA" id="ARBA00023125"/>
    </source>
</evidence>
<accession>A0ABS1UDI9</accession>
<proteinExistence type="predicted"/>
<dbReference type="NCBIfam" id="NF033587">
    <property type="entry name" value="transpos_IS6"/>
    <property type="match status" value="1"/>
</dbReference>
<keyword evidence="1" id="KW-0815">Transposition</keyword>
<keyword evidence="6" id="KW-1185">Reference proteome</keyword>
<reference evidence="5 6" key="1">
    <citation type="submission" date="2021-01" db="EMBL/GenBank/DDBJ databases">
        <title>Belnapia mucosa sp. nov. and Belnapia arida sp. nov., isolated from the Tabernas Desert (Almeria, Spain).</title>
        <authorList>
            <person name="Molina-Menor E."/>
            <person name="Vidal-Verdu A."/>
            <person name="Calonge A."/>
            <person name="Satari L."/>
            <person name="Pereto J."/>
            <person name="Porcar M."/>
        </authorList>
    </citation>
    <scope>NUCLEOTIDE SEQUENCE [LARGE SCALE GENOMIC DNA]</scope>
    <source>
        <strain evidence="5 6">T18</strain>
    </source>
</reference>
<evidence type="ECO:0000259" key="4">
    <source>
        <dbReference type="Pfam" id="PF13610"/>
    </source>
</evidence>
<sequence>MECVAFGSAAVTERPERTARGYRRFLCRDCGKQYNERSTGLLNHTQYPSDVIALVVLWRLRYRLTLRDLAEMFLQRGLVFSHEAVRDWEAKLAPVLADDLRRRRHGKGGARGRHWHVDETYLRVRGRWAYLYRAIDRDGNLVDTMLSEHRDMAAAQAFFRSAKAATGITPERVTTDGHGSYPRAIRSTLGRRVVHRTSAYRNNGLEQDHRGVKGRIRCMRGFKNIGSAERFCQSYDELRNLLRSRTRHNQHVPARRRRLVHIRRAAAALAILKAA</sequence>